<protein>
    <recommendedName>
        <fullName evidence="2">EF-hand domain-containing protein</fullName>
    </recommendedName>
</protein>
<feature type="transmembrane region" description="Helical" evidence="1">
    <location>
        <begin position="206"/>
        <end position="226"/>
    </location>
</feature>
<dbReference type="EMBL" id="DAKRPA010000003">
    <property type="protein sequence ID" value="DBA05098.1"/>
    <property type="molecule type" value="Genomic_DNA"/>
</dbReference>
<keyword evidence="4" id="KW-1185">Reference proteome</keyword>
<feature type="transmembrane region" description="Helical" evidence="1">
    <location>
        <begin position="42"/>
        <end position="62"/>
    </location>
</feature>
<feature type="transmembrane region" description="Helical" evidence="1">
    <location>
        <begin position="391"/>
        <end position="408"/>
    </location>
</feature>
<sequence>GGRVCAELTILGVISLIVKLVKELSPVDPYGVAMLSTQAADLTIFILAFMLIIQALCVFFLLRRKDVQLEKADLTSTHDLLDMINKYQERSKFARFCDRVRWRLFSLCRSIYELCMIPKKHVSPKDYNEMCRIRILRHFFLRKYGLPELFPFAKYLRQAQDNQLESIIRVDVSMWIVLIGVAWLMIHFWEVEEHGEHLQESVALSITFWVFMWSCVLFHVLVYWYFVWALNKLESVAVVDQLGDQGRHDRLRCLAEVAREEDEAFAKQTPAVAQATMEEVREVQAKRKYKRNRNMFTERDTGFQLVAVICRKLWGCICCCKKKRSEEGDNRSLQSSSVDSSAGGDGKPPVKLRLFSRKAWHFFMMMLMMVNGFYGALYFQCMFYQLTTYPVSWTIFVTIPVLLNTLYFQPRILRYFILVSCIVRVDDVALGEVIEHFTQVVKERTELVQQLVSHLRVHNLTKADLIAAFEEKDPKKTGQLDVETVRQVLDNFGYSKSFYQFNSIVKLLVPLKGTNVRYRHFERIVDLGQQEHMHRLVSATEMSDSDLIHELRANAAKAGSRPHLSKGNSLSVRALYQV</sequence>
<proteinExistence type="predicted"/>
<evidence type="ECO:0000259" key="2">
    <source>
        <dbReference type="PROSITE" id="PS50222"/>
    </source>
</evidence>
<gene>
    <name evidence="3" type="ORF">N0F65_000786</name>
</gene>
<feature type="transmembrane region" description="Helical" evidence="1">
    <location>
        <begin position="359"/>
        <end position="379"/>
    </location>
</feature>
<dbReference type="GO" id="GO:0005509">
    <property type="term" value="F:calcium ion binding"/>
    <property type="evidence" value="ECO:0007669"/>
    <property type="project" value="InterPro"/>
</dbReference>
<dbReference type="PROSITE" id="PS50222">
    <property type="entry name" value="EF_HAND_2"/>
    <property type="match status" value="1"/>
</dbReference>
<name>A0AAV2ZCD2_9STRA</name>
<feature type="non-terminal residue" evidence="3">
    <location>
        <position position="1"/>
    </location>
</feature>
<reference evidence="3" key="1">
    <citation type="submission" date="2022-11" db="EMBL/GenBank/DDBJ databases">
        <authorList>
            <person name="Morgan W.R."/>
            <person name="Tartar A."/>
        </authorList>
    </citation>
    <scope>NUCLEOTIDE SEQUENCE</scope>
    <source>
        <strain evidence="3">ARSEF 373</strain>
    </source>
</reference>
<evidence type="ECO:0000313" key="4">
    <source>
        <dbReference type="Proteomes" id="UP001146120"/>
    </source>
</evidence>
<accession>A0AAV2ZCD2</accession>
<evidence type="ECO:0000256" key="1">
    <source>
        <dbReference type="SAM" id="Phobius"/>
    </source>
</evidence>
<evidence type="ECO:0000313" key="3">
    <source>
        <dbReference type="EMBL" id="DBA05098.1"/>
    </source>
</evidence>
<keyword evidence="1" id="KW-0812">Transmembrane</keyword>
<reference evidence="3" key="2">
    <citation type="journal article" date="2023" name="Microbiol Resour">
        <title>Decontamination and Annotation of the Draft Genome Sequence of the Oomycete Lagenidium giganteum ARSEF 373.</title>
        <authorList>
            <person name="Morgan W.R."/>
            <person name="Tartar A."/>
        </authorList>
    </citation>
    <scope>NUCLEOTIDE SEQUENCE</scope>
    <source>
        <strain evidence="3">ARSEF 373</strain>
    </source>
</reference>
<dbReference type="AlphaFoldDB" id="A0AAV2ZCD2"/>
<feature type="domain" description="EF-hand" evidence="2">
    <location>
        <begin position="460"/>
        <end position="495"/>
    </location>
</feature>
<organism evidence="3 4">
    <name type="scientific">Lagenidium giganteum</name>
    <dbReference type="NCBI Taxonomy" id="4803"/>
    <lineage>
        <taxon>Eukaryota</taxon>
        <taxon>Sar</taxon>
        <taxon>Stramenopiles</taxon>
        <taxon>Oomycota</taxon>
        <taxon>Peronosporomycetes</taxon>
        <taxon>Pythiales</taxon>
        <taxon>Pythiaceae</taxon>
    </lineage>
</organism>
<keyword evidence="1" id="KW-0472">Membrane</keyword>
<keyword evidence="1" id="KW-1133">Transmembrane helix</keyword>
<dbReference type="InterPro" id="IPR002048">
    <property type="entry name" value="EF_hand_dom"/>
</dbReference>
<dbReference type="Proteomes" id="UP001146120">
    <property type="component" value="Unassembled WGS sequence"/>
</dbReference>
<comment type="caution">
    <text evidence="3">The sequence shown here is derived from an EMBL/GenBank/DDBJ whole genome shotgun (WGS) entry which is preliminary data.</text>
</comment>
<feature type="transmembrane region" description="Helical" evidence="1">
    <location>
        <begin position="167"/>
        <end position="186"/>
    </location>
</feature>